<protein>
    <recommendedName>
        <fullName evidence="5">Elongator complex protein 4</fullName>
    </recommendedName>
</protein>
<comment type="similarity">
    <text evidence="4">Belongs to the ELP4 family.</text>
</comment>
<dbReference type="Gene3D" id="3.40.50.300">
    <property type="entry name" value="P-loop containing nucleotide triphosphate hydrolases"/>
    <property type="match status" value="1"/>
</dbReference>
<keyword evidence="10" id="KW-1185">Reference proteome</keyword>
<evidence type="ECO:0000256" key="4">
    <source>
        <dbReference type="ARBA" id="ARBA00007573"/>
    </source>
</evidence>
<keyword evidence="7" id="KW-0819">tRNA processing</keyword>
<dbReference type="GO" id="GO:0005737">
    <property type="term" value="C:cytoplasm"/>
    <property type="evidence" value="ECO:0007669"/>
    <property type="project" value="UniProtKB-SubCell"/>
</dbReference>
<dbReference type="GO" id="GO:0033588">
    <property type="term" value="C:elongator holoenzyme complex"/>
    <property type="evidence" value="ECO:0007669"/>
    <property type="project" value="InterPro"/>
</dbReference>
<dbReference type="VEuPathDB" id="VectorBase:PPAI006851"/>
<name>A0A1B0DFP0_PHLPP</name>
<evidence type="ECO:0000256" key="3">
    <source>
        <dbReference type="ARBA" id="ARBA00005043"/>
    </source>
</evidence>
<dbReference type="Pfam" id="PF05625">
    <property type="entry name" value="PAXNEB"/>
    <property type="match status" value="1"/>
</dbReference>
<dbReference type="Proteomes" id="UP000092462">
    <property type="component" value="Unassembled WGS sequence"/>
</dbReference>
<proteinExistence type="inferred from homology"/>
<dbReference type="GO" id="GO:0008023">
    <property type="term" value="C:transcription elongation factor complex"/>
    <property type="evidence" value="ECO:0007669"/>
    <property type="project" value="TreeGrafter"/>
</dbReference>
<dbReference type="PANTHER" id="PTHR12896">
    <property type="entry name" value="PAX6 NEIGHBOR PROTEIN PAXNEB"/>
    <property type="match status" value="1"/>
</dbReference>
<dbReference type="CDD" id="cd19494">
    <property type="entry name" value="Elp4"/>
    <property type="match status" value="1"/>
</dbReference>
<dbReference type="PANTHER" id="PTHR12896:SF1">
    <property type="entry name" value="ELONGATOR COMPLEX PROTEIN 4"/>
    <property type="match status" value="1"/>
</dbReference>
<evidence type="ECO:0000256" key="6">
    <source>
        <dbReference type="ARBA" id="ARBA00022490"/>
    </source>
</evidence>
<dbReference type="AlphaFoldDB" id="A0A1B0DFP0"/>
<dbReference type="InterPro" id="IPR008728">
    <property type="entry name" value="Elongator_complex_protein_4"/>
</dbReference>
<evidence type="ECO:0000256" key="8">
    <source>
        <dbReference type="ARBA" id="ARBA00023242"/>
    </source>
</evidence>
<evidence type="ECO:0000256" key="2">
    <source>
        <dbReference type="ARBA" id="ARBA00004496"/>
    </source>
</evidence>
<comment type="pathway">
    <text evidence="3">tRNA modification; 5-methoxycarbonylmethyl-2-thiouridine-tRNA biosynthesis.</text>
</comment>
<evidence type="ECO:0000313" key="9">
    <source>
        <dbReference type="EnsemblMetazoa" id="PPAI006851-PA"/>
    </source>
</evidence>
<sequence>MSLHQKRKLVSSIEGCRPSLHNGQLLVSTGNSSIDHIIGGGMPLGTILLIEEDKYNSYAKVLCRYFLAEGVYRKHSVFLATKEDNADDFVRKLPQAIEEVPEKRTELRNVEEEMRIAWRYNDLPKVSLEQGSKRDYHFDLSRNVPQGDIEACDITSIGSDENFGQLQKALKEKLSDKCFKLSEESEKKLLRICLNSLGSPLWWTKEDFEGKLVRFLVILRSLMRNSTAVCMISIPTHLFHCLEPKLLARLRNLVDYAIEIESFSGAEAETNAMYREYHGLVHIHRITAVNTLAPFRPETFDLAFKQRRKKFVVEKLHLPPDIAELSDTLVPRPGLSCSSAAAPGTRSLDF</sequence>
<evidence type="ECO:0000256" key="7">
    <source>
        <dbReference type="ARBA" id="ARBA00022694"/>
    </source>
</evidence>
<keyword evidence="8" id="KW-0539">Nucleus</keyword>
<dbReference type="GO" id="GO:0002098">
    <property type="term" value="P:tRNA wobble uridine modification"/>
    <property type="evidence" value="ECO:0007669"/>
    <property type="project" value="InterPro"/>
</dbReference>
<evidence type="ECO:0000256" key="1">
    <source>
        <dbReference type="ARBA" id="ARBA00004123"/>
    </source>
</evidence>
<comment type="subcellular location">
    <subcellularLocation>
        <location evidence="2">Cytoplasm</location>
    </subcellularLocation>
    <subcellularLocation>
        <location evidence="1">Nucleus</location>
    </subcellularLocation>
</comment>
<dbReference type="InterPro" id="IPR027417">
    <property type="entry name" value="P-loop_NTPase"/>
</dbReference>
<dbReference type="VEuPathDB" id="VectorBase:PPAPM1_001010"/>
<evidence type="ECO:0000256" key="5">
    <source>
        <dbReference type="ARBA" id="ARBA00020265"/>
    </source>
</evidence>
<dbReference type="EMBL" id="AJVK01058898">
    <property type="status" value="NOT_ANNOTATED_CDS"/>
    <property type="molecule type" value="Genomic_DNA"/>
</dbReference>
<keyword evidence="6" id="KW-0963">Cytoplasm</keyword>
<organism evidence="9 10">
    <name type="scientific">Phlebotomus papatasi</name>
    <name type="common">Sandfly</name>
    <dbReference type="NCBI Taxonomy" id="29031"/>
    <lineage>
        <taxon>Eukaryota</taxon>
        <taxon>Metazoa</taxon>
        <taxon>Ecdysozoa</taxon>
        <taxon>Arthropoda</taxon>
        <taxon>Hexapoda</taxon>
        <taxon>Insecta</taxon>
        <taxon>Pterygota</taxon>
        <taxon>Neoptera</taxon>
        <taxon>Endopterygota</taxon>
        <taxon>Diptera</taxon>
        <taxon>Nematocera</taxon>
        <taxon>Psychodoidea</taxon>
        <taxon>Psychodidae</taxon>
        <taxon>Phlebotomus</taxon>
        <taxon>Phlebotomus</taxon>
    </lineage>
</organism>
<dbReference type="EnsemblMetazoa" id="PPAI006851-RA">
    <property type="protein sequence ID" value="PPAI006851-PA"/>
    <property type="gene ID" value="PPAI006851"/>
</dbReference>
<evidence type="ECO:0000313" key="10">
    <source>
        <dbReference type="Proteomes" id="UP000092462"/>
    </source>
</evidence>
<accession>A0A1B0DFP0</accession>
<reference evidence="9" key="1">
    <citation type="submission" date="2022-08" db="UniProtKB">
        <authorList>
            <consortium name="EnsemblMetazoa"/>
        </authorList>
    </citation>
    <scope>IDENTIFICATION</scope>
    <source>
        <strain evidence="9">Israel</strain>
    </source>
</reference>